<evidence type="ECO:0000256" key="3">
    <source>
        <dbReference type="ARBA" id="ARBA00023125"/>
    </source>
</evidence>
<sequence>MVMVTELHHQESGSPTLGGAINKRNNIDSNSMINSCHYTNDSQSSVLMMRSSSMSPTMSQMSDDQSHSHSPGPYDVQGMKRKDIFTQRKQREFIPDAKKDDSYWDRRRRNNEAAKRSREKRRFNDMVLEQRVIELTKENHILKAQLDAIKDKYNISGENLVSVDQILATLPTSEQVLSITKRLKPNAHSNGTNYDGSMERDITTPKPSITPVNYGREHQYENSQPQHIIYSRQSQGSPFDGHSEHVQQLAPPQLTPPIIRVSPNPHSSVPQQQQQQQVPPVITTLFKPLHQTTTVQQQQPSPQQPHHQPHDLHKFILLNKNGESLNLNNNTSNNNITTTSTPTTTTTIDKDKIVKQVTNGVTVINNSSSINNRTEKMVVDNEANVIISSSKPQREPVYPHIQLTKFLTSSVKSSYIPHHTFSHHHHHHVPHLNHYNSHHLNNHEMETSSVLNLSRRTISNGSGSDIGNDNEVEHFGTNEYYNDYANHGGGSNGNQSDRSSTVDDGEHDHDIEHTSNGSAASNISMDNNCLPLKLRHKTHFLGEKESAATALLALHNIKQEPSAASHSPVWDNENSSDERDSGISIEHREVNPEWSNIQRKIIVNATAAPENFEQFNTLIVSSDQRSGTDSNIHLKTHLARLESEISTIKNMMILGNTGNSAPINA</sequence>
<dbReference type="GO" id="GO:0007623">
    <property type="term" value="P:circadian rhythm"/>
    <property type="evidence" value="ECO:0007669"/>
    <property type="project" value="TreeGrafter"/>
</dbReference>
<dbReference type="PANTHER" id="PTHR15284:SF0">
    <property type="entry name" value="GH23983P"/>
    <property type="match status" value="1"/>
</dbReference>
<dbReference type="GO" id="GO:0005634">
    <property type="term" value="C:nucleus"/>
    <property type="evidence" value="ECO:0007669"/>
    <property type="project" value="TreeGrafter"/>
</dbReference>
<evidence type="ECO:0000256" key="1">
    <source>
        <dbReference type="ARBA" id="ARBA00006079"/>
    </source>
</evidence>
<proteinExistence type="inferred from homology"/>
<dbReference type="GO" id="GO:0003677">
    <property type="term" value="F:DNA binding"/>
    <property type="evidence" value="ECO:0007669"/>
    <property type="project" value="UniProtKB-KW"/>
</dbReference>
<gene>
    <name evidence="8" type="ORF">CHIRRI_LOCUS11991</name>
</gene>
<dbReference type="GO" id="GO:0003700">
    <property type="term" value="F:DNA-binding transcription factor activity"/>
    <property type="evidence" value="ECO:0007669"/>
    <property type="project" value="InterPro"/>
</dbReference>
<feature type="region of interest" description="Disordered" evidence="6">
    <location>
        <begin position="188"/>
        <end position="210"/>
    </location>
</feature>
<dbReference type="OrthoDB" id="6151507at2759"/>
<dbReference type="FunFam" id="1.20.5.170:FF:000025">
    <property type="entry name" value="nuclear factor interleukin-3-regulated protein-like"/>
    <property type="match status" value="1"/>
</dbReference>
<dbReference type="Proteomes" id="UP001153620">
    <property type="component" value="Chromosome 3"/>
</dbReference>
<keyword evidence="4" id="KW-0804">Transcription</keyword>
<feature type="compositionally biased region" description="Low complexity" evidence="6">
    <location>
        <begin position="50"/>
        <end position="63"/>
    </location>
</feature>
<evidence type="ECO:0000256" key="5">
    <source>
        <dbReference type="ARBA" id="ARBA00023242"/>
    </source>
</evidence>
<name>A0A9N9WU06_9DIPT</name>
<dbReference type="Gene3D" id="1.20.5.170">
    <property type="match status" value="1"/>
</dbReference>
<dbReference type="Pfam" id="PF07716">
    <property type="entry name" value="bZIP_2"/>
    <property type="match status" value="1"/>
</dbReference>
<feature type="region of interest" description="Disordered" evidence="6">
    <location>
        <begin position="480"/>
        <end position="524"/>
    </location>
</feature>
<organism evidence="8 9">
    <name type="scientific">Chironomus riparius</name>
    <dbReference type="NCBI Taxonomy" id="315576"/>
    <lineage>
        <taxon>Eukaryota</taxon>
        <taxon>Metazoa</taxon>
        <taxon>Ecdysozoa</taxon>
        <taxon>Arthropoda</taxon>
        <taxon>Hexapoda</taxon>
        <taxon>Insecta</taxon>
        <taxon>Pterygota</taxon>
        <taxon>Neoptera</taxon>
        <taxon>Endopterygota</taxon>
        <taxon>Diptera</taxon>
        <taxon>Nematocera</taxon>
        <taxon>Chironomoidea</taxon>
        <taxon>Chironomidae</taxon>
        <taxon>Chironominae</taxon>
        <taxon>Chironomus</taxon>
    </lineage>
</organism>
<keyword evidence="2" id="KW-0805">Transcription regulation</keyword>
<dbReference type="PROSITE" id="PS00036">
    <property type="entry name" value="BZIP_BASIC"/>
    <property type="match status" value="1"/>
</dbReference>
<feature type="domain" description="BZIP" evidence="7">
    <location>
        <begin position="100"/>
        <end position="154"/>
    </location>
</feature>
<evidence type="ECO:0000313" key="8">
    <source>
        <dbReference type="EMBL" id="CAG9809162.1"/>
    </source>
</evidence>
<dbReference type="PROSITE" id="PS50217">
    <property type="entry name" value="BZIP"/>
    <property type="match status" value="1"/>
</dbReference>
<dbReference type="CDD" id="cd14694">
    <property type="entry name" value="bZIP_NFIL3"/>
    <property type="match status" value="1"/>
</dbReference>
<dbReference type="PANTHER" id="PTHR15284">
    <property type="entry name" value="NUCLEAR FACTOR INTERLEUKIN-3-REGULATED PROTEIN"/>
    <property type="match status" value="1"/>
</dbReference>
<feature type="compositionally biased region" description="Polar residues" evidence="6">
    <location>
        <begin position="514"/>
        <end position="524"/>
    </location>
</feature>
<dbReference type="AlphaFoldDB" id="A0A9N9WU06"/>
<dbReference type="SUPFAM" id="SSF57959">
    <property type="entry name" value="Leucine zipper domain"/>
    <property type="match status" value="1"/>
</dbReference>
<reference evidence="8" key="2">
    <citation type="submission" date="2022-10" db="EMBL/GenBank/DDBJ databases">
        <authorList>
            <consortium name="ENA_rothamsted_submissions"/>
            <consortium name="culmorum"/>
            <person name="King R."/>
        </authorList>
    </citation>
    <scope>NUCLEOTIDE SEQUENCE</scope>
</reference>
<evidence type="ECO:0000256" key="6">
    <source>
        <dbReference type="SAM" id="MobiDB-lite"/>
    </source>
</evidence>
<dbReference type="EMBL" id="OU895879">
    <property type="protein sequence ID" value="CAG9809162.1"/>
    <property type="molecule type" value="Genomic_DNA"/>
</dbReference>
<evidence type="ECO:0000259" key="7">
    <source>
        <dbReference type="PROSITE" id="PS50217"/>
    </source>
</evidence>
<protein>
    <recommendedName>
        <fullName evidence="7">BZIP domain-containing protein</fullName>
    </recommendedName>
</protein>
<keyword evidence="5" id="KW-0539">Nucleus</keyword>
<keyword evidence="9" id="KW-1185">Reference proteome</keyword>
<feature type="region of interest" description="Disordered" evidence="6">
    <location>
        <begin position="255"/>
        <end position="278"/>
    </location>
</feature>
<feature type="compositionally biased region" description="Low complexity" evidence="6">
    <location>
        <begin position="269"/>
        <end position="278"/>
    </location>
</feature>
<comment type="similarity">
    <text evidence="1">Belongs to the bZIP family. NFIL3 subfamily.</text>
</comment>
<dbReference type="InterPro" id="IPR046347">
    <property type="entry name" value="bZIP_sf"/>
</dbReference>
<feature type="compositionally biased region" description="Basic and acidic residues" evidence="6">
    <location>
        <begin position="500"/>
        <end position="513"/>
    </location>
</feature>
<feature type="region of interest" description="Disordered" evidence="6">
    <location>
        <begin position="50"/>
        <end position="77"/>
    </location>
</feature>
<dbReference type="InterPro" id="IPR004827">
    <property type="entry name" value="bZIP"/>
</dbReference>
<evidence type="ECO:0000256" key="4">
    <source>
        <dbReference type="ARBA" id="ARBA00023163"/>
    </source>
</evidence>
<evidence type="ECO:0000256" key="2">
    <source>
        <dbReference type="ARBA" id="ARBA00023015"/>
    </source>
</evidence>
<accession>A0A9N9WU06</accession>
<feature type="region of interest" description="Disordered" evidence="6">
    <location>
        <begin position="560"/>
        <end position="580"/>
    </location>
</feature>
<dbReference type="InterPro" id="IPR047229">
    <property type="entry name" value="NFIL3-like"/>
</dbReference>
<dbReference type="InterPro" id="IPR047106">
    <property type="entry name" value="NFIL3-like_bZIP"/>
</dbReference>
<reference evidence="8" key="1">
    <citation type="submission" date="2022-01" db="EMBL/GenBank/DDBJ databases">
        <authorList>
            <person name="King R."/>
        </authorList>
    </citation>
    <scope>NUCLEOTIDE SEQUENCE</scope>
</reference>
<evidence type="ECO:0000313" key="9">
    <source>
        <dbReference type="Proteomes" id="UP001153620"/>
    </source>
</evidence>
<keyword evidence="3" id="KW-0238">DNA-binding</keyword>
<dbReference type="SMART" id="SM00338">
    <property type="entry name" value="BRLZ"/>
    <property type="match status" value="1"/>
</dbReference>